<evidence type="ECO:0000256" key="1">
    <source>
        <dbReference type="ARBA" id="ARBA00022729"/>
    </source>
</evidence>
<dbReference type="InterPro" id="IPR032812">
    <property type="entry name" value="SbsA_Ig"/>
</dbReference>
<evidence type="ECO:0000313" key="5">
    <source>
        <dbReference type="EMBL" id="MBA5628832.1"/>
    </source>
</evidence>
<dbReference type="AlphaFoldDB" id="A0A838ZR77"/>
<sequence length="569" mass="65208">MRFLLPFLCLWLVCSCARQGTPSGGPKDTEAPQYLGSNPDTLSLNVSTDLKEIKIEFDEFVILKDHTQNIVVSPPFGSSATFLPVGSASKTVRIKLEEPLQANTTYNINFGNAIQDNNEGNKLSYFQFVFSTGSYIDSLEITGKASIPTLRKQSENLLVALYKIDSTYNDSLVLKQKPFYISRLDTVGNYKLNYLRPGKYQMVAFDDEVQNMQFDIGKEKFGFIEKPIELSENQNFNLELFDQIPPYKAEKAEQKGYGHIVFRFKGQPEEVEIDPIDFEFSTSKISYTPRSDSLNFWFQPSVDSIAENAKRIHFSVKHKDQTDTLSAVYSNLTKHSLSLDRKSKLDHAPGRPINFTANYPIQNLDSTYVLVQKDSIQLPVKLIPDAKDENSFTLDFPIELSTNYRVELLPNAVTDYFGKTNDTIQFDVRIKTRNDFGNLLLKLENKPVHPFWIQLLNEKDEILDEQLSTDSTFEYKYLPAGKYYFKILVDENENGFWDTGDFFLKKQTEPSYVYPSTINVRVLWDMDETWVLPSSVEDVDNTIDPDQNESIEETEENEKSPSETEEDSL</sequence>
<protein>
    <submittedName>
        <fullName evidence="5">Ig-like domain-containing protein</fullName>
    </submittedName>
</protein>
<dbReference type="RefSeq" id="WP_182042413.1">
    <property type="nucleotide sequence ID" value="NZ_JACDZE010000001.1"/>
</dbReference>
<feature type="signal peptide" evidence="3">
    <location>
        <begin position="1"/>
        <end position="19"/>
    </location>
</feature>
<evidence type="ECO:0000313" key="6">
    <source>
        <dbReference type="Proteomes" id="UP000552241"/>
    </source>
</evidence>
<dbReference type="Pfam" id="PF13205">
    <property type="entry name" value="Big_5"/>
    <property type="match status" value="1"/>
</dbReference>
<keyword evidence="1 3" id="KW-0732">Signal</keyword>
<evidence type="ECO:0000256" key="3">
    <source>
        <dbReference type="SAM" id="SignalP"/>
    </source>
</evidence>
<feature type="chain" id="PRO_5032336464" evidence="3">
    <location>
        <begin position="20"/>
        <end position="569"/>
    </location>
</feature>
<feature type="domain" description="SbsA Ig-like" evidence="4">
    <location>
        <begin position="28"/>
        <end position="132"/>
    </location>
</feature>
<proteinExistence type="predicted"/>
<gene>
    <name evidence="5" type="ORF">HU137_03495</name>
</gene>
<organism evidence="5 6">
    <name type="scientific">Moheibacter lacus</name>
    <dbReference type="NCBI Taxonomy" id="2745851"/>
    <lineage>
        <taxon>Bacteria</taxon>
        <taxon>Pseudomonadati</taxon>
        <taxon>Bacteroidota</taxon>
        <taxon>Flavobacteriia</taxon>
        <taxon>Flavobacteriales</taxon>
        <taxon>Weeksellaceae</taxon>
        <taxon>Moheibacter</taxon>
    </lineage>
</organism>
<dbReference type="PROSITE" id="PS51257">
    <property type="entry name" value="PROKAR_LIPOPROTEIN"/>
    <property type="match status" value="1"/>
</dbReference>
<comment type="caution">
    <text evidence="5">The sequence shown here is derived from an EMBL/GenBank/DDBJ whole genome shotgun (WGS) entry which is preliminary data.</text>
</comment>
<feature type="region of interest" description="Disordered" evidence="2">
    <location>
        <begin position="535"/>
        <end position="569"/>
    </location>
</feature>
<feature type="compositionally biased region" description="Acidic residues" evidence="2">
    <location>
        <begin position="537"/>
        <end position="556"/>
    </location>
</feature>
<accession>A0A838ZR77</accession>
<evidence type="ECO:0000259" key="4">
    <source>
        <dbReference type="Pfam" id="PF13205"/>
    </source>
</evidence>
<dbReference type="EMBL" id="JACDZE010000001">
    <property type="protein sequence ID" value="MBA5628832.1"/>
    <property type="molecule type" value="Genomic_DNA"/>
</dbReference>
<reference evidence="5 6" key="1">
    <citation type="submission" date="2020-07" db="EMBL/GenBank/DDBJ databases">
        <title>Moheibacter lacus sp. nov., a member of the family Flavobacteriaceae isolated from freshwater lake sediment.</title>
        <authorList>
            <person name="Liu Y."/>
        </authorList>
    </citation>
    <scope>NUCLEOTIDE SEQUENCE [LARGE SCALE GENOMIC DNA]</scope>
    <source>
        <strain evidence="5 6">BDHS18</strain>
    </source>
</reference>
<name>A0A838ZR77_9FLAO</name>
<dbReference type="Proteomes" id="UP000552241">
    <property type="component" value="Unassembled WGS sequence"/>
</dbReference>
<evidence type="ECO:0000256" key="2">
    <source>
        <dbReference type="SAM" id="MobiDB-lite"/>
    </source>
</evidence>
<keyword evidence="6" id="KW-1185">Reference proteome</keyword>